<dbReference type="RefSeq" id="WP_061918191.1">
    <property type="nucleotide sequence ID" value="NZ_JBEYBH010000037.1"/>
</dbReference>
<proteinExistence type="predicted"/>
<reference evidence="2 3" key="1">
    <citation type="submission" date="2015-10" db="EMBL/GenBank/DDBJ databases">
        <title>Draft genome sequence of Streptomyces bungoensis DSM 41781, type strain for the species Streptomyces bungoensis.</title>
        <authorList>
            <person name="Ruckert C."/>
            <person name="Winkler A."/>
            <person name="Kalinowski J."/>
            <person name="Kampfer P."/>
            <person name="Glaeser S."/>
        </authorList>
    </citation>
    <scope>NUCLEOTIDE SEQUENCE [LARGE SCALE GENOMIC DNA]</scope>
    <source>
        <strain evidence="2 3">DSM 41781</strain>
    </source>
</reference>
<dbReference type="Proteomes" id="UP000053024">
    <property type="component" value="Unassembled WGS sequence"/>
</dbReference>
<gene>
    <name evidence="2" type="ORF">AQJ66_07280</name>
</gene>
<evidence type="ECO:0000313" key="3">
    <source>
        <dbReference type="Proteomes" id="UP000053024"/>
    </source>
</evidence>
<evidence type="ECO:0000313" key="2">
    <source>
        <dbReference type="EMBL" id="KUN88401.1"/>
    </source>
</evidence>
<keyword evidence="3" id="KW-1185">Reference proteome</keyword>
<feature type="region of interest" description="Disordered" evidence="1">
    <location>
        <begin position="35"/>
        <end position="63"/>
    </location>
</feature>
<evidence type="ECO:0000256" key="1">
    <source>
        <dbReference type="SAM" id="MobiDB-lite"/>
    </source>
</evidence>
<accession>A0A101T9Y9</accession>
<dbReference type="EMBL" id="LMWX01000011">
    <property type="protein sequence ID" value="KUN88401.1"/>
    <property type="molecule type" value="Genomic_DNA"/>
</dbReference>
<protein>
    <submittedName>
        <fullName evidence="2">Uncharacterized protein</fullName>
    </submittedName>
</protein>
<organism evidence="2 3">
    <name type="scientific">Streptomyces bungoensis</name>
    <dbReference type="NCBI Taxonomy" id="285568"/>
    <lineage>
        <taxon>Bacteria</taxon>
        <taxon>Bacillati</taxon>
        <taxon>Actinomycetota</taxon>
        <taxon>Actinomycetes</taxon>
        <taxon>Kitasatosporales</taxon>
        <taxon>Streptomycetaceae</taxon>
        <taxon>Streptomyces</taxon>
    </lineage>
</organism>
<dbReference type="OrthoDB" id="4333916at2"/>
<sequence>MFQETPIFNRLVAERGDVPTQARAEADRVRHELSRVLPSAPWPGARPPQQPQLPGGNVSPGLL</sequence>
<dbReference type="AlphaFoldDB" id="A0A101T9Y9"/>
<feature type="compositionally biased region" description="Pro residues" evidence="1">
    <location>
        <begin position="40"/>
        <end position="51"/>
    </location>
</feature>
<name>A0A101T9Y9_9ACTN</name>
<comment type="caution">
    <text evidence="2">The sequence shown here is derived from an EMBL/GenBank/DDBJ whole genome shotgun (WGS) entry which is preliminary data.</text>
</comment>